<organism evidence="7 8">
    <name type="scientific">Candidatus Alloenteromonas pullicola</name>
    <dbReference type="NCBI Taxonomy" id="2840784"/>
    <lineage>
        <taxon>Bacteria</taxon>
        <taxon>Bacillati</taxon>
        <taxon>Bacillota</taxon>
        <taxon>Bacillota incertae sedis</taxon>
        <taxon>Candidatus Alloenteromonas</taxon>
    </lineage>
</organism>
<dbReference type="GO" id="GO:0015074">
    <property type="term" value="P:DNA integration"/>
    <property type="evidence" value="ECO:0007669"/>
    <property type="project" value="UniProtKB-KW"/>
</dbReference>
<feature type="domain" description="Core-binding (CB)" evidence="6">
    <location>
        <begin position="4"/>
        <end position="88"/>
    </location>
</feature>
<evidence type="ECO:0000259" key="5">
    <source>
        <dbReference type="PROSITE" id="PS51898"/>
    </source>
</evidence>
<dbReference type="Proteomes" id="UP000824070">
    <property type="component" value="Unassembled WGS sequence"/>
</dbReference>
<dbReference type="InterPro" id="IPR002104">
    <property type="entry name" value="Integrase_catalytic"/>
</dbReference>
<evidence type="ECO:0000313" key="7">
    <source>
        <dbReference type="EMBL" id="HIU45612.1"/>
    </source>
</evidence>
<gene>
    <name evidence="7" type="ORF">IAC52_04875</name>
</gene>
<reference evidence="7" key="1">
    <citation type="submission" date="2020-10" db="EMBL/GenBank/DDBJ databases">
        <authorList>
            <person name="Gilroy R."/>
        </authorList>
    </citation>
    <scope>NUCLEOTIDE SEQUENCE</scope>
    <source>
        <strain evidence="7">ChiGjej1B1-22543</strain>
    </source>
</reference>
<evidence type="ECO:0000256" key="2">
    <source>
        <dbReference type="ARBA" id="ARBA00023125"/>
    </source>
</evidence>
<evidence type="ECO:0000256" key="3">
    <source>
        <dbReference type="ARBA" id="ARBA00023172"/>
    </source>
</evidence>
<dbReference type="PROSITE" id="PS51898">
    <property type="entry name" value="TYR_RECOMBINASE"/>
    <property type="match status" value="1"/>
</dbReference>
<dbReference type="PROSITE" id="PS51900">
    <property type="entry name" value="CB"/>
    <property type="match status" value="1"/>
</dbReference>
<protein>
    <submittedName>
        <fullName evidence="7">Tyrosine-type recombinase/integrase</fullName>
    </submittedName>
</protein>
<dbReference type="GO" id="GO:0006310">
    <property type="term" value="P:DNA recombination"/>
    <property type="evidence" value="ECO:0007669"/>
    <property type="project" value="UniProtKB-KW"/>
</dbReference>
<sequence length="298" mass="33751">MEKIELDEALGEYSRHLLVQKGLSRKTIDDYLEDYKIFLEDFPEAKTTDDLNEGMIEQFALIEGSKGRSSSSIARRLSFLRGLFLFLSKQGYMAYSGEKVPLPKSGRHLPAVLDEKEIEALLSAPDREKPGGCRDYAMLLCMYMAGLRVSELVSLKLSDISFEKRLIKVRHGKGDKERLVPIGEEALEAIGEYASTFRRQIKGSDKTDYAFLNKFAEPVSRNYFFMQVKKYAAESGIEKSISPHTLRHSFATHLLSHGVKLRAVQQMLGHAHLETTEIYTHINPEQAFSSFAKAFKGK</sequence>
<dbReference type="InterPro" id="IPR010998">
    <property type="entry name" value="Integrase_recombinase_N"/>
</dbReference>
<reference evidence="7" key="2">
    <citation type="journal article" date="2021" name="PeerJ">
        <title>Extensive microbial diversity within the chicken gut microbiome revealed by metagenomics and culture.</title>
        <authorList>
            <person name="Gilroy R."/>
            <person name="Ravi A."/>
            <person name="Getino M."/>
            <person name="Pursley I."/>
            <person name="Horton D.L."/>
            <person name="Alikhan N.F."/>
            <person name="Baker D."/>
            <person name="Gharbi K."/>
            <person name="Hall N."/>
            <person name="Watson M."/>
            <person name="Adriaenssens E.M."/>
            <person name="Foster-Nyarko E."/>
            <person name="Jarju S."/>
            <person name="Secka A."/>
            <person name="Antonio M."/>
            <person name="Oren A."/>
            <person name="Chaudhuri R.R."/>
            <person name="La Ragione R."/>
            <person name="Hildebrand F."/>
            <person name="Pallen M.J."/>
        </authorList>
    </citation>
    <scope>NUCLEOTIDE SEQUENCE</scope>
    <source>
        <strain evidence="7">ChiGjej1B1-22543</strain>
    </source>
</reference>
<evidence type="ECO:0000313" key="8">
    <source>
        <dbReference type="Proteomes" id="UP000824070"/>
    </source>
</evidence>
<evidence type="ECO:0000256" key="4">
    <source>
        <dbReference type="PROSITE-ProRule" id="PRU01248"/>
    </source>
</evidence>
<dbReference type="SUPFAM" id="SSF56349">
    <property type="entry name" value="DNA breaking-rejoining enzymes"/>
    <property type="match status" value="1"/>
</dbReference>
<dbReference type="PANTHER" id="PTHR30349">
    <property type="entry name" value="PHAGE INTEGRASE-RELATED"/>
    <property type="match status" value="1"/>
</dbReference>
<keyword evidence="2 4" id="KW-0238">DNA-binding</keyword>
<dbReference type="Gene3D" id="1.10.443.10">
    <property type="entry name" value="Intergrase catalytic core"/>
    <property type="match status" value="1"/>
</dbReference>
<proteinExistence type="predicted"/>
<dbReference type="AlphaFoldDB" id="A0A9D1LPG5"/>
<feature type="domain" description="Tyr recombinase" evidence="5">
    <location>
        <begin position="108"/>
        <end position="292"/>
    </location>
</feature>
<dbReference type="Gene3D" id="1.10.150.130">
    <property type="match status" value="1"/>
</dbReference>
<dbReference type="InterPro" id="IPR050090">
    <property type="entry name" value="Tyrosine_recombinase_XerCD"/>
</dbReference>
<dbReference type="InterPro" id="IPR004107">
    <property type="entry name" value="Integrase_SAM-like_N"/>
</dbReference>
<dbReference type="InterPro" id="IPR044068">
    <property type="entry name" value="CB"/>
</dbReference>
<evidence type="ECO:0000259" key="6">
    <source>
        <dbReference type="PROSITE" id="PS51900"/>
    </source>
</evidence>
<dbReference type="PANTHER" id="PTHR30349:SF81">
    <property type="entry name" value="TYROSINE RECOMBINASE XERC"/>
    <property type="match status" value="1"/>
</dbReference>
<comment type="caution">
    <text evidence="7">The sequence shown here is derived from an EMBL/GenBank/DDBJ whole genome shotgun (WGS) entry which is preliminary data.</text>
</comment>
<dbReference type="GO" id="GO:0003677">
    <property type="term" value="F:DNA binding"/>
    <property type="evidence" value="ECO:0007669"/>
    <property type="project" value="UniProtKB-UniRule"/>
</dbReference>
<dbReference type="EMBL" id="DVMV01000040">
    <property type="protein sequence ID" value="HIU45612.1"/>
    <property type="molecule type" value="Genomic_DNA"/>
</dbReference>
<dbReference type="Pfam" id="PF02899">
    <property type="entry name" value="Phage_int_SAM_1"/>
    <property type="match status" value="1"/>
</dbReference>
<keyword evidence="3" id="KW-0233">DNA recombination</keyword>
<dbReference type="InterPro" id="IPR011010">
    <property type="entry name" value="DNA_brk_join_enz"/>
</dbReference>
<dbReference type="CDD" id="cd00798">
    <property type="entry name" value="INT_XerDC_C"/>
    <property type="match status" value="1"/>
</dbReference>
<evidence type="ECO:0000256" key="1">
    <source>
        <dbReference type="ARBA" id="ARBA00022908"/>
    </source>
</evidence>
<accession>A0A9D1LPG5</accession>
<dbReference type="Pfam" id="PF00589">
    <property type="entry name" value="Phage_integrase"/>
    <property type="match status" value="1"/>
</dbReference>
<keyword evidence="1" id="KW-0229">DNA integration</keyword>
<dbReference type="InterPro" id="IPR013762">
    <property type="entry name" value="Integrase-like_cat_sf"/>
</dbReference>
<name>A0A9D1LPG5_9FIRM</name>